<proteinExistence type="predicted"/>
<evidence type="ECO:0000313" key="1">
    <source>
        <dbReference type="EMBL" id="EHK52256.1"/>
    </source>
</evidence>
<organism evidence="1 2">
    <name type="scientific">Mesorhizobium alhagi CCNWXJ12-2</name>
    <dbReference type="NCBI Taxonomy" id="1107882"/>
    <lineage>
        <taxon>Bacteria</taxon>
        <taxon>Pseudomonadati</taxon>
        <taxon>Pseudomonadota</taxon>
        <taxon>Alphaproteobacteria</taxon>
        <taxon>Hyphomicrobiales</taxon>
        <taxon>Phyllobacteriaceae</taxon>
        <taxon>Allomesorhizobium</taxon>
    </lineage>
</organism>
<accession>H0I433</accession>
<dbReference type="EMBL" id="AHAM01000345">
    <property type="protein sequence ID" value="EHK52256.1"/>
    <property type="molecule type" value="Genomic_DNA"/>
</dbReference>
<dbReference type="RefSeq" id="WP_008840790.1">
    <property type="nucleotide sequence ID" value="NZ_AHAM01000345.1"/>
</dbReference>
<keyword evidence="2" id="KW-1185">Reference proteome</keyword>
<name>H0I433_9HYPH</name>
<reference evidence="1 2" key="1">
    <citation type="journal article" date="2012" name="J. Bacteriol.">
        <title>Draft Genome Sequence of Mesorhizobium alhagi CCNWXJ12-2T, a Novel Salt-Resistant Species Isolated from the Desert of Northwestern China.</title>
        <authorList>
            <person name="Zhou M."/>
            <person name="Chen W."/>
            <person name="Chen H."/>
            <person name="Wei G."/>
        </authorList>
    </citation>
    <scope>NUCLEOTIDE SEQUENCE [LARGE SCALE GENOMIC DNA]</scope>
    <source>
        <strain evidence="1 2">CCNWXJ12-2</strain>
    </source>
</reference>
<evidence type="ECO:0000313" key="2">
    <source>
        <dbReference type="Proteomes" id="UP000003250"/>
    </source>
</evidence>
<dbReference type="AlphaFoldDB" id="H0I433"/>
<gene>
    <name evidence="1" type="ORF">MAXJ12_36271</name>
</gene>
<sequence length="63" mass="6672">GVVEAIEIAEAPLSYAVLFGDSDHVGQDALGGTGLAAPDLSCFEPFDDNRLRRFVGAIQLIRP</sequence>
<feature type="non-terminal residue" evidence="1">
    <location>
        <position position="1"/>
    </location>
</feature>
<dbReference type="PATRIC" id="fig|1107882.3.peg.6980"/>
<dbReference type="Proteomes" id="UP000003250">
    <property type="component" value="Unassembled WGS sequence"/>
</dbReference>
<protein>
    <submittedName>
        <fullName evidence="1">Uncharacterized protein</fullName>
    </submittedName>
</protein>